<reference evidence="1 2" key="1">
    <citation type="submission" date="2023-07" db="EMBL/GenBank/DDBJ databases">
        <title>Genomic Encyclopedia of Type Strains, Phase IV (KMG-IV): sequencing the most valuable type-strain genomes for metagenomic binning, comparative biology and taxonomic classification.</title>
        <authorList>
            <person name="Goeker M."/>
        </authorList>
    </citation>
    <scope>NUCLEOTIDE SEQUENCE [LARGE SCALE GENOMIC DNA]</scope>
    <source>
        <strain evidence="1 2">DSM 1112</strain>
    </source>
</reference>
<sequence length="36" mass="4224">MLFHREEGLKNAPGSRVEASFYHHAKKRNSLELTRL</sequence>
<gene>
    <name evidence="1" type="ORF">QO002_002615</name>
</gene>
<dbReference type="Proteomes" id="UP001230207">
    <property type="component" value="Unassembled WGS sequence"/>
</dbReference>
<proteinExistence type="predicted"/>
<protein>
    <submittedName>
        <fullName evidence="1">Uncharacterized protein</fullName>
    </submittedName>
</protein>
<accession>A0ABU0BR98</accession>
<evidence type="ECO:0000313" key="2">
    <source>
        <dbReference type="Proteomes" id="UP001230207"/>
    </source>
</evidence>
<dbReference type="EMBL" id="JAUSVF010000001">
    <property type="protein sequence ID" value="MDQ0320477.1"/>
    <property type="molecule type" value="Genomic_DNA"/>
</dbReference>
<name>A0ABU0BR98_9HYPH</name>
<organism evidence="1 2">
    <name type="scientific">Pararhizobium capsulatum DSM 1112</name>
    <dbReference type="NCBI Taxonomy" id="1121113"/>
    <lineage>
        <taxon>Bacteria</taxon>
        <taxon>Pseudomonadati</taxon>
        <taxon>Pseudomonadota</taxon>
        <taxon>Alphaproteobacteria</taxon>
        <taxon>Hyphomicrobiales</taxon>
        <taxon>Rhizobiaceae</taxon>
        <taxon>Rhizobium/Agrobacterium group</taxon>
        <taxon>Pararhizobium</taxon>
    </lineage>
</organism>
<keyword evidence="2" id="KW-1185">Reference proteome</keyword>
<comment type="caution">
    <text evidence="1">The sequence shown here is derived from an EMBL/GenBank/DDBJ whole genome shotgun (WGS) entry which is preliminary data.</text>
</comment>
<evidence type="ECO:0000313" key="1">
    <source>
        <dbReference type="EMBL" id="MDQ0320477.1"/>
    </source>
</evidence>